<dbReference type="GO" id="GO:0000034">
    <property type="term" value="F:adenine deaminase activity"/>
    <property type="evidence" value="ECO:0007669"/>
    <property type="project" value="UniProtKB-UniRule"/>
</dbReference>
<keyword evidence="4 6" id="KW-0464">Manganese</keyword>
<evidence type="ECO:0000259" key="8">
    <source>
        <dbReference type="Pfam" id="PF13382"/>
    </source>
</evidence>
<dbReference type="EMBL" id="QXDL01000103">
    <property type="protein sequence ID" value="RIH82987.1"/>
    <property type="molecule type" value="Genomic_DNA"/>
</dbReference>
<dbReference type="Gene3D" id="2.30.40.10">
    <property type="entry name" value="Urease, subunit C, domain 1"/>
    <property type="match status" value="1"/>
</dbReference>
<dbReference type="Pfam" id="PF01979">
    <property type="entry name" value="Amidohydro_1"/>
    <property type="match status" value="1"/>
</dbReference>
<comment type="catalytic activity">
    <reaction evidence="5 6">
        <text>adenine + H2O + H(+) = hypoxanthine + NH4(+)</text>
        <dbReference type="Rhea" id="RHEA:23688"/>
        <dbReference type="ChEBI" id="CHEBI:15377"/>
        <dbReference type="ChEBI" id="CHEBI:15378"/>
        <dbReference type="ChEBI" id="CHEBI:16708"/>
        <dbReference type="ChEBI" id="CHEBI:17368"/>
        <dbReference type="ChEBI" id="CHEBI:28938"/>
        <dbReference type="EC" id="3.5.4.2"/>
    </reaction>
</comment>
<protein>
    <recommendedName>
        <fullName evidence="2 6">Adenine deaminase</fullName>
        <shortName evidence="6">Adenase</shortName>
        <shortName evidence="6">Adenine aminase</shortName>
        <ecNumber evidence="2 6">3.5.4.2</ecNumber>
    </recommendedName>
</protein>
<evidence type="ECO:0000256" key="2">
    <source>
        <dbReference type="ARBA" id="ARBA00012782"/>
    </source>
</evidence>
<dbReference type="InterPro" id="IPR006680">
    <property type="entry name" value="Amidohydro-rel"/>
</dbReference>
<dbReference type="InterPro" id="IPR006679">
    <property type="entry name" value="Adenine_deam"/>
</dbReference>
<dbReference type="GO" id="GO:0006146">
    <property type="term" value="P:adenine catabolic process"/>
    <property type="evidence" value="ECO:0007669"/>
    <property type="project" value="InterPro"/>
</dbReference>
<organism evidence="9 10">
    <name type="scientific">Calidithermus terrae</name>
    <dbReference type="NCBI Taxonomy" id="1408545"/>
    <lineage>
        <taxon>Bacteria</taxon>
        <taxon>Thermotogati</taxon>
        <taxon>Deinococcota</taxon>
        <taxon>Deinococci</taxon>
        <taxon>Thermales</taxon>
        <taxon>Thermaceae</taxon>
        <taxon>Calidithermus</taxon>
    </lineage>
</organism>
<proteinExistence type="inferred from homology"/>
<dbReference type="NCBIfam" id="TIGR01178">
    <property type="entry name" value="ade"/>
    <property type="match status" value="1"/>
</dbReference>
<dbReference type="CDD" id="cd01295">
    <property type="entry name" value="AdeC"/>
    <property type="match status" value="1"/>
</dbReference>
<dbReference type="HAMAP" id="MF_01518">
    <property type="entry name" value="Adenine_deamin"/>
    <property type="match status" value="1"/>
</dbReference>
<evidence type="ECO:0000259" key="7">
    <source>
        <dbReference type="Pfam" id="PF01979"/>
    </source>
</evidence>
<gene>
    <name evidence="9" type="primary">adeC</name>
    <name evidence="6" type="synonym">ade</name>
    <name evidence="9" type="ORF">Mterra_02445</name>
</gene>
<dbReference type="SUPFAM" id="SSF51556">
    <property type="entry name" value="Metallo-dependent hydrolases"/>
    <property type="match status" value="1"/>
</dbReference>
<comment type="caution">
    <text evidence="9">The sequence shown here is derived from an EMBL/GenBank/DDBJ whole genome shotgun (WGS) entry which is preliminary data.</text>
</comment>
<sequence length="574" mass="61301">MQRETLIRLLEVARGDAPADLVLGNARVLNVFTGEVYPASVAIAGGLIAGVGEGYVGREAHDLGGRFLVPGLIDTHIHIESTLTLPYELARVIVPKGTTTLVADPHEIANVCGLEGVRFLLEASEGLPLDCLFMLPSCVPASPLSSSGAVLEAADLLKLWGTHPRILGLAEFMNVPGAVLADPQCLDKLMAFQGERIDGHAPGLGGKWLQAYAAAGPATDHESTSAEEALEKLRAGIHVLVREGTVTRDLEALLPVINEKTAPRMAFCTDDRHPEDLLDEGHLDFVVRRAIKLGLDPVTAIQMATLGAANAHRLRDRGAIAPGRRADLVVTSRLEDFRAERVYSAGRWVAEHGEPVGEWVRPQADLSRVWGTVRLELDRISLDIPAQGRGVRAIGVIPQKVVTEERVRPARIVDGLAQADPEGDLLKLAVVNRYGGQGVGLGFVHGLGLRRGAIAGTVGHDSHNLTCAGADDESMRTAMRALAEAGGGYAVALGKEVLALTPLPVAGLMSDRPMPEVRAQMERLLAATRQLGTTLHDPMMHVAFLPLEVIPKLKLTDKGLVDVEKFGFVSLWAG</sequence>
<evidence type="ECO:0000256" key="3">
    <source>
        <dbReference type="ARBA" id="ARBA00022801"/>
    </source>
</evidence>
<evidence type="ECO:0000256" key="4">
    <source>
        <dbReference type="ARBA" id="ARBA00023211"/>
    </source>
</evidence>
<dbReference type="InterPro" id="IPR011059">
    <property type="entry name" value="Metal-dep_hydrolase_composite"/>
</dbReference>
<name>A0A399EED4_9DEIN</name>
<evidence type="ECO:0000256" key="5">
    <source>
        <dbReference type="ARBA" id="ARBA00047720"/>
    </source>
</evidence>
<dbReference type="Pfam" id="PF13382">
    <property type="entry name" value="Adenine_deam_C"/>
    <property type="match status" value="1"/>
</dbReference>
<dbReference type="PANTHER" id="PTHR11113">
    <property type="entry name" value="N-ACETYLGLUCOSAMINE-6-PHOSPHATE DEACETYLASE"/>
    <property type="match status" value="1"/>
</dbReference>
<dbReference type="OrthoDB" id="9775607at2"/>
<reference evidence="9 10" key="1">
    <citation type="submission" date="2018-08" db="EMBL/GenBank/DDBJ databases">
        <title>Meiothermus terrae DSM 26712 genome sequencing project.</title>
        <authorList>
            <person name="Da Costa M.S."/>
            <person name="Albuquerque L."/>
            <person name="Raposo P."/>
            <person name="Froufe H.J.C."/>
            <person name="Barroso C.S."/>
            <person name="Egas C."/>
        </authorList>
    </citation>
    <scope>NUCLEOTIDE SEQUENCE [LARGE SCALE GENOMIC DNA]</scope>
    <source>
        <strain evidence="9 10">DSM 26712</strain>
    </source>
</reference>
<dbReference type="Gene3D" id="3.20.20.140">
    <property type="entry name" value="Metal-dependent hydrolases"/>
    <property type="match status" value="1"/>
</dbReference>
<keyword evidence="3 6" id="KW-0378">Hydrolase</keyword>
<dbReference type="PANTHER" id="PTHR11113:SF2">
    <property type="entry name" value="ADENINE DEAMINASE"/>
    <property type="match status" value="1"/>
</dbReference>
<dbReference type="RefSeq" id="WP_119315467.1">
    <property type="nucleotide sequence ID" value="NZ_QXDL01000103.1"/>
</dbReference>
<dbReference type="EC" id="3.5.4.2" evidence="2 6"/>
<keyword evidence="10" id="KW-1185">Reference proteome</keyword>
<feature type="domain" description="Adenine deaminase C-terminal" evidence="8">
    <location>
        <begin position="401"/>
        <end position="566"/>
    </location>
</feature>
<dbReference type="InterPro" id="IPR026912">
    <property type="entry name" value="Adenine_deam_C"/>
</dbReference>
<evidence type="ECO:0000313" key="10">
    <source>
        <dbReference type="Proteomes" id="UP000265715"/>
    </source>
</evidence>
<dbReference type="SUPFAM" id="SSF51338">
    <property type="entry name" value="Composite domain of metallo-dependent hydrolases"/>
    <property type="match status" value="1"/>
</dbReference>
<feature type="domain" description="Amidohydrolase-related" evidence="7">
    <location>
        <begin position="67"/>
        <end position="349"/>
    </location>
</feature>
<dbReference type="InterPro" id="IPR032466">
    <property type="entry name" value="Metal_Hydrolase"/>
</dbReference>
<accession>A0A399EED4</accession>
<comment type="cofactor">
    <cofactor evidence="6">
        <name>Mn(2+)</name>
        <dbReference type="ChEBI" id="CHEBI:29035"/>
    </cofactor>
</comment>
<evidence type="ECO:0000313" key="9">
    <source>
        <dbReference type="EMBL" id="RIH82987.1"/>
    </source>
</evidence>
<dbReference type="AlphaFoldDB" id="A0A399EED4"/>
<comment type="similarity">
    <text evidence="1 6">Belongs to the metallo-dependent hydrolases superfamily. Adenine deaminase family.</text>
</comment>
<evidence type="ECO:0000256" key="1">
    <source>
        <dbReference type="ARBA" id="ARBA00006773"/>
    </source>
</evidence>
<evidence type="ECO:0000256" key="6">
    <source>
        <dbReference type="HAMAP-Rule" id="MF_01518"/>
    </source>
</evidence>
<dbReference type="Proteomes" id="UP000265715">
    <property type="component" value="Unassembled WGS sequence"/>
</dbReference>